<dbReference type="InterPro" id="IPR008489">
    <property type="entry name" value="DUF771"/>
</dbReference>
<proteinExistence type="predicted"/>
<organism evidence="1 2">
    <name type="scientific">Staphylococcus pseudintermedius</name>
    <dbReference type="NCBI Taxonomy" id="283734"/>
    <lineage>
        <taxon>Bacteria</taxon>
        <taxon>Bacillati</taxon>
        <taxon>Bacillota</taxon>
        <taxon>Bacilli</taxon>
        <taxon>Bacillales</taxon>
        <taxon>Staphylococcaceae</taxon>
        <taxon>Staphylococcus</taxon>
        <taxon>Staphylococcus intermedius group</taxon>
    </lineage>
</organism>
<dbReference type="AlphaFoldDB" id="A0A8H9ETZ1"/>
<keyword evidence="2" id="KW-1185">Reference proteome</keyword>
<comment type="caution">
    <text evidence="1">The sequence shown here is derived from an EMBL/GenBank/DDBJ whole genome shotgun (WGS) entry which is preliminary data.</text>
</comment>
<evidence type="ECO:0000313" key="1">
    <source>
        <dbReference type="EMBL" id="EGQ4386046.1"/>
    </source>
</evidence>
<sequence length="138" mass="16352">MNTSDSIVVTIPISVLTEIMNKQSDETQLSSQLVIITKNEYDEYLENEEAGTYNMTMQDLMEELQCDRKWIKKHLLEDDYFSRKIKKFSRFPRSKTGGKYLFNRKKMMEFLDDYADEIIARSNFTLSIEKPIIKKVSR</sequence>
<dbReference type="EMBL" id="AAXKXX010000036">
    <property type="protein sequence ID" value="EGQ4386046.1"/>
    <property type="molecule type" value="Genomic_DNA"/>
</dbReference>
<accession>A0A8H9ETZ1</accession>
<name>A0A8H9ETZ1_STAPS</name>
<evidence type="ECO:0000313" key="2">
    <source>
        <dbReference type="Proteomes" id="UP000600220"/>
    </source>
</evidence>
<gene>
    <name evidence="1" type="ORF">EGV54_13395</name>
</gene>
<protein>
    <submittedName>
        <fullName evidence="1">DUF771 domain-containing protein</fullName>
    </submittedName>
</protein>
<dbReference type="Proteomes" id="UP000600220">
    <property type="component" value="Unassembled WGS sequence"/>
</dbReference>
<dbReference type="RefSeq" id="WP_096538089.1">
    <property type="nucleotide sequence ID" value="NZ_BAAFIY010000006.1"/>
</dbReference>
<dbReference type="Pfam" id="PF05595">
    <property type="entry name" value="DUF771"/>
    <property type="match status" value="1"/>
</dbReference>
<reference evidence="1 2" key="1">
    <citation type="submission" date="2018-11" db="EMBL/GenBank/DDBJ databases">
        <authorList>
            <consortium name="Veterinary Laboratory Investigation and Response Network"/>
        </authorList>
    </citation>
    <scope>NUCLEOTIDE SEQUENCE [LARGE SCALE GENOMIC DNA]</scope>
    <source>
        <strain evidence="1 2">SPSE-18-VL-LA-PA-Ryan-0021</strain>
    </source>
</reference>